<evidence type="ECO:0000256" key="4">
    <source>
        <dbReference type="PROSITE-ProRule" id="PRU00433"/>
    </source>
</evidence>
<sequence>MLLGTAGAGAPSRAGDGPTVLDSGREAYSRPSPLLLPERLPEFFRGRGLFRQSWMIPPAEAVESAGLGPLYNRISCSACHLKNARGKPPDGPADEAGGLLIRLSLSGRAEHGGPRPHPAYGDQLQNHAVPGVPEEGRIAIEYREFPVTLADGEVVWLRQPKILLHDLHYGPLGEDVLLSARVGPALVGLGLLEAVSEPTLLALERRPKRDGIRGHVNWVWDAVARRTAIGRFGHKANVPNLPQQVASAFLGDLGITSELFPEGPCTAVQQACRWAAASGRHPELDRAQFQSIVLYVRSLAVPARRHGDDPEVVRGEAIFRAIGCNECHLDTLTTGPSAPLPELSNQTIHPYTDLLVHDLGPGLADGRPDFLAGPGEWRTAPLWGLGLAAAIAEHTTLLHDGRARTVLEALLWHGGEAATARDRVIGLGQADRRALLRFLDAL</sequence>
<evidence type="ECO:0000256" key="1">
    <source>
        <dbReference type="ARBA" id="ARBA00022617"/>
    </source>
</evidence>
<keyword evidence="2 4" id="KW-0479">Metal-binding</keyword>
<dbReference type="PANTHER" id="PTHR30600:SF4">
    <property type="entry name" value="CYTOCHROME C DOMAIN-CONTAINING PROTEIN"/>
    <property type="match status" value="1"/>
</dbReference>
<evidence type="ECO:0000313" key="8">
    <source>
        <dbReference type="Proteomes" id="UP001497493"/>
    </source>
</evidence>
<dbReference type="PANTHER" id="PTHR30600">
    <property type="entry name" value="CYTOCHROME C PEROXIDASE-RELATED"/>
    <property type="match status" value="1"/>
</dbReference>
<evidence type="ECO:0000256" key="3">
    <source>
        <dbReference type="ARBA" id="ARBA00023004"/>
    </source>
</evidence>
<evidence type="ECO:0000259" key="6">
    <source>
        <dbReference type="PROSITE" id="PS51007"/>
    </source>
</evidence>
<dbReference type="SUPFAM" id="SSF46626">
    <property type="entry name" value="Cytochrome c"/>
    <property type="match status" value="1"/>
</dbReference>
<dbReference type="EMBL" id="OZ026884">
    <property type="protein sequence ID" value="CAL1240656.1"/>
    <property type="molecule type" value="Genomic_DNA"/>
</dbReference>
<evidence type="ECO:0000313" key="7">
    <source>
        <dbReference type="EMBL" id="CAL1240656.1"/>
    </source>
</evidence>
<name>A0ABP1C945_9GAMM</name>
<dbReference type="InterPro" id="IPR010538">
    <property type="entry name" value="DHOR"/>
</dbReference>
<feature type="domain" description="Cytochrome c" evidence="6">
    <location>
        <begin position="310"/>
        <end position="442"/>
    </location>
</feature>
<gene>
    <name evidence="7" type="ORF">MECH1_V1_1880</name>
</gene>
<reference evidence="7 8" key="1">
    <citation type="submission" date="2024-04" db="EMBL/GenBank/DDBJ databases">
        <authorList>
            <person name="Cremers G."/>
        </authorList>
    </citation>
    <scope>NUCLEOTIDE SEQUENCE [LARGE SCALE GENOMIC DNA]</scope>
    <source>
        <strain evidence="7">MeCH1-AG</strain>
    </source>
</reference>
<feature type="region of interest" description="Disordered" evidence="5">
    <location>
        <begin position="1"/>
        <end position="32"/>
    </location>
</feature>
<keyword evidence="3 4" id="KW-0408">Iron</keyword>
<organism evidence="7 8">
    <name type="scientific">Candidatus Methylocalor cossyra</name>
    <dbReference type="NCBI Taxonomy" id="3108543"/>
    <lineage>
        <taxon>Bacteria</taxon>
        <taxon>Pseudomonadati</taxon>
        <taxon>Pseudomonadota</taxon>
        <taxon>Gammaproteobacteria</taxon>
        <taxon>Methylococcales</taxon>
        <taxon>Methylococcaceae</taxon>
        <taxon>Candidatus Methylocalor</taxon>
    </lineage>
</organism>
<evidence type="ECO:0000256" key="5">
    <source>
        <dbReference type="SAM" id="MobiDB-lite"/>
    </source>
</evidence>
<dbReference type="PROSITE" id="PS51007">
    <property type="entry name" value="CYTC"/>
    <property type="match status" value="1"/>
</dbReference>
<dbReference type="Proteomes" id="UP001497493">
    <property type="component" value="Chromosome"/>
</dbReference>
<dbReference type="Gene3D" id="1.10.760.10">
    <property type="entry name" value="Cytochrome c-like domain"/>
    <property type="match status" value="1"/>
</dbReference>
<dbReference type="InterPro" id="IPR036909">
    <property type="entry name" value="Cyt_c-like_dom_sf"/>
</dbReference>
<protein>
    <submittedName>
        <fullName evidence="7">Thiol oxidoreductase</fullName>
    </submittedName>
</protein>
<dbReference type="Pfam" id="PF06537">
    <property type="entry name" value="DHOR"/>
    <property type="match status" value="1"/>
</dbReference>
<evidence type="ECO:0000256" key="2">
    <source>
        <dbReference type="ARBA" id="ARBA00022723"/>
    </source>
</evidence>
<dbReference type="InterPro" id="IPR009056">
    <property type="entry name" value="Cyt_c-like_dom"/>
</dbReference>
<keyword evidence="1 4" id="KW-0349">Heme</keyword>
<dbReference type="PIRSF" id="PIRSF028099">
    <property type="entry name" value="DUF1111"/>
    <property type="match status" value="1"/>
</dbReference>
<dbReference type="RefSeq" id="WP_431604082.1">
    <property type="nucleotide sequence ID" value="NZ_OZ026884.1"/>
</dbReference>
<proteinExistence type="predicted"/>
<keyword evidence="8" id="KW-1185">Reference proteome</keyword>
<dbReference type="InterPro" id="IPR051395">
    <property type="entry name" value="Cytochrome_c_Peroxidase/MauG"/>
</dbReference>
<accession>A0ABP1C945</accession>